<keyword evidence="1" id="KW-0812">Transmembrane</keyword>
<dbReference type="OrthoDB" id="7679120at2"/>
<dbReference type="AlphaFoldDB" id="A0A0M7AFA2"/>
<organism evidence="2 3">
    <name type="scientific">Roseibium alexandrii</name>
    <dbReference type="NCBI Taxonomy" id="388408"/>
    <lineage>
        <taxon>Bacteria</taxon>
        <taxon>Pseudomonadati</taxon>
        <taxon>Pseudomonadota</taxon>
        <taxon>Alphaproteobacteria</taxon>
        <taxon>Hyphomicrobiales</taxon>
        <taxon>Stappiaceae</taxon>
        <taxon>Roseibium</taxon>
    </lineage>
</organism>
<feature type="transmembrane region" description="Helical" evidence="1">
    <location>
        <begin position="80"/>
        <end position="98"/>
    </location>
</feature>
<dbReference type="STRING" id="388408.LAX5112_03671"/>
<sequence>MISIVKFLLRVLGFGLLAIAIVVGIADASRSIAESQIMFKPLGQLWFEMSPETLNLSQAVIQRYVHPIVWDPMLQTVLTWPAWAVFAGVGVLFLLMGARRQKRRFRYA</sequence>
<dbReference type="EMBL" id="CXWD01000015">
    <property type="protein sequence ID" value="CTQ73825.1"/>
    <property type="molecule type" value="Genomic_DNA"/>
</dbReference>
<keyword evidence="1" id="KW-0472">Membrane</keyword>
<evidence type="ECO:0000256" key="1">
    <source>
        <dbReference type="SAM" id="Phobius"/>
    </source>
</evidence>
<proteinExistence type="predicted"/>
<keyword evidence="3" id="KW-1185">Reference proteome</keyword>
<name>A0A0M7AFA2_9HYPH</name>
<feature type="transmembrane region" description="Helical" evidence="1">
    <location>
        <begin position="7"/>
        <end position="26"/>
    </location>
</feature>
<gene>
    <name evidence="2" type="ORF">LAX5112_03671</name>
</gene>
<dbReference type="Proteomes" id="UP000053235">
    <property type="component" value="Unassembled WGS sequence"/>
</dbReference>
<reference evidence="3" key="1">
    <citation type="submission" date="2015-07" db="EMBL/GenBank/DDBJ databases">
        <authorList>
            <person name="Rodrigo-Torres Lidia"/>
            <person name="Arahal R.David."/>
        </authorList>
    </citation>
    <scope>NUCLEOTIDE SEQUENCE [LARGE SCALE GENOMIC DNA]</scope>
    <source>
        <strain evidence="3">CECT 5112</strain>
    </source>
</reference>
<keyword evidence="1" id="KW-1133">Transmembrane helix</keyword>
<evidence type="ECO:0000313" key="2">
    <source>
        <dbReference type="EMBL" id="CTQ73825.1"/>
    </source>
</evidence>
<protein>
    <submittedName>
        <fullName evidence="2">Uncharacterized protein</fullName>
    </submittedName>
</protein>
<accession>A0A0M7AFA2</accession>
<evidence type="ECO:0000313" key="3">
    <source>
        <dbReference type="Proteomes" id="UP000053235"/>
    </source>
</evidence>